<comment type="caution">
    <text evidence="1">The sequence shown here is derived from an EMBL/GenBank/DDBJ whole genome shotgun (WGS) entry which is preliminary data.</text>
</comment>
<dbReference type="EMBL" id="QJKD01000008">
    <property type="protein sequence ID" value="PXX51982.1"/>
    <property type="molecule type" value="Genomic_DNA"/>
</dbReference>
<organism evidence="1 2">
    <name type="scientific">Hungatella effluvii</name>
    <dbReference type="NCBI Taxonomy" id="1096246"/>
    <lineage>
        <taxon>Bacteria</taxon>
        <taxon>Bacillati</taxon>
        <taxon>Bacillota</taxon>
        <taxon>Clostridia</taxon>
        <taxon>Lachnospirales</taxon>
        <taxon>Lachnospiraceae</taxon>
        <taxon>Hungatella</taxon>
    </lineage>
</organism>
<sequence length="111" mass="12899">MKENGEVIRTIKWISKNLTIWGNICNLRGNDLKYEDIIKMLQNLVDNEMYQIALIIMESMRDTVYGEEAIWNLIPRMIGDTGYGKGVITEYIEELSNIVERNNALNQTIML</sequence>
<reference evidence="1 2" key="1">
    <citation type="submission" date="2018-05" db="EMBL/GenBank/DDBJ databases">
        <title>Genomic Encyclopedia of Type Strains, Phase IV (KMG-IV): sequencing the most valuable type-strain genomes for metagenomic binning, comparative biology and taxonomic classification.</title>
        <authorList>
            <person name="Goeker M."/>
        </authorList>
    </citation>
    <scope>NUCLEOTIDE SEQUENCE [LARGE SCALE GENOMIC DNA]</scope>
    <source>
        <strain evidence="1 2">DSM 24995</strain>
    </source>
</reference>
<evidence type="ECO:0000313" key="2">
    <source>
        <dbReference type="Proteomes" id="UP000248057"/>
    </source>
</evidence>
<protein>
    <submittedName>
        <fullName evidence="1">Uncharacterized protein</fullName>
    </submittedName>
</protein>
<keyword evidence="2" id="KW-1185">Reference proteome</keyword>
<dbReference type="Proteomes" id="UP000248057">
    <property type="component" value="Unassembled WGS sequence"/>
</dbReference>
<name>A0A2V3Y370_9FIRM</name>
<accession>A0A2V3Y370</accession>
<evidence type="ECO:0000313" key="1">
    <source>
        <dbReference type="EMBL" id="PXX51982.1"/>
    </source>
</evidence>
<dbReference type="GeneID" id="86062473"/>
<dbReference type="AlphaFoldDB" id="A0A2V3Y370"/>
<proteinExistence type="predicted"/>
<gene>
    <name evidence="1" type="ORF">DFR60_10865</name>
</gene>
<dbReference type="RefSeq" id="WP_110323801.1">
    <property type="nucleotide sequence ID" value="NZ_QJKD01000008.1"/>
</dbReference>